<dbReference type="RefSeq" id="WP_145351067.1">
    <property type="nucleotide sequence ID" value="NZ_CP036262.1"/>
</dbReference>
<protein>
    <submittedName>
        <fullName evidence="2">Uncharacterized protein</fullName>
    </submittedName>
</protein>
<dbReference type="Proteomes" id="UP000320672">
    <property type="component" value="Chromosome"/>
</dbReference>
<feature type="transmembrane region" description="Helical" evidence="1">
    <location>
        <begin position="67"/>
        <end position="90"/>
    </location>
</feature>
<dbReference type="AlphaFoldDB" id="A0A517MDB6"/>
<accession>A0A517MDB6</accession>
<evidence type="ECO:0000313" key="3">
    <source>
        <dbReference type="Proteomes" id="UP000320672"/>
    </source>
</evidence>
<dbReference type="OrthoDB" id="281780at2"/>
<keyword evidence="1" id="KW-0812">Transmembrane</keyword>
<evidence type="ECO:0000256" key="1">
    <source>
        <dbReference type="SAM" id="Phobius"/>
    </source>
</evidence>
<gene>
    <name evidence="2" type="ORF">FF011L_16380</name>
</gene>
<dbReference type="EMBL" id="CP036262">
    <property type="protein sequence ID" value="QDS92884.1"/>
    <property type="molecule type" value="Genomic_DNA"/>
</dbReference>
<organism evidence="2 3">
    <name type="scientific">Roseimaritima multifibrata</name>
    <dbReference type="NCBI Taxonomy" id="1930274"/>
    <lineage>
        <taxon>Bacteria</taxon>
        <taxon>Pseudomonadati</taxon>
        <taxon>Planctomycetota</taxon>
        <taxon>Planctomycetia</taxon>
        <taxon>Pirellulales</taxon>
        <taxon>Pirellulaceae</taxon>
        <taxon>Roseimaritima</taxon>
    </lineage>
</organism>
<keyword evidence="1" id="KW-0472">Membrane</keyword>
<proteinExistence type="predicted"/>
<name>A0A517MDB6_9BACT</name>
<keyword evidence="3" id="KW-1185">Reference proteome</keyword>
<evidence type="ECO:0000313" key="2">
    <source>
        <dbReference type="EMBL" id="QDS92884.1"/>
    </source>
</evidence>
<keyword evidence="1" id="KW-1133">Transmembrane helix</keyword>
<sequence>MEQFTDPPEAGHSNGTPARLGCFPGCLPIAGITIAAALLLYVNGGVVKACYDALAEQYPRTFGKEDVAQIVMFVAPVLLLIVEWTTLDFLRRMLFSRRA</sequence>
<dbReference type="KEGG" id="rml:FF011L_16380"/>
<feature type="transmembrane region" description="Helical" evidence="1">
    <location>
        <begin position="20"/>
        <end position="42"/>
    </location>
</feature>
<reference evidence="2 3" key="1">
    <citation type="submission" date="2019-02" db="EMBL/GenBank/DDBJ databases">
        <title>Deep-cultivation of Planctomycetes and their phenomic and genomic characterization uncovers novel biology.</title>
        <authorList>
            <person name="Wiegand S."/>
            <person name="Jogler M."/>
            <person name="Boedeker C."/>
            <person name="Pinto D."/>
            <person name="Vollmers J."/>
            <person name="Rivas-Marin E."/>
            <person name="Kohn T."/>
            <person name="Peeters S.H."/>
            <person name="Heuer A."/>
            <person name="Rast P."/>
            <person name="Oberbeckmann S."/>
            <person name="Bunk B."/>
            <person name="Jeske O."/>
            <person name="Meyerdierks A."/>
            <person name="Storesund J.E."/>
            <person name="Kallscheuer N."/>
            <person name="Luecker S."/>
            <person name="Lage O.M."/>
            <person name="Pohl T."/>
            <person name="Merkel B.J."/>
            <person name="Hornburger P."/>
            <person name="Mueller R.-W."/>
            <person name="Bruemmer F."/>
            <person name="Labrenz M."/>
            <person name="Spormann A.M."/>
            <person name="Op den Camp H."/>
            <person name="Overmann J."/>
            <person name="Amann R."/>
            <person name="Jetten M.S.M."/>
            <person name="Mascher T."/>
            <person name="Medema M.H."/>
            <person name="Devos D.P."/>
            <person name="Kaster A.-K."/>
            <person name="Ovreas L."/>
            <person name="Rohde M."/>
            <person name="Galperin M.Y."/>
            <person name="Jogler C."/>
        </authorList>
    </citation>
    <scope>NUCLEOTIDE SEQUENCE [LARGE SCALE GENOMIC DNA]</scope>
    <source>
        <strain evidence="2 3">FF011L</strain>
    </source>
</reference>